<name>A0A419EMV5_9BACT</name>
<sequence>MNKRKAAAAIVLLIFTGCATVPIPTDLSAVTQNPHQFKNERIVLTGYVIENPPPQGDEYRTWSFVIGSSDGNLRVSEEGFNPSTLEKAHRLVEQARLANEPVTIAGRLRIGPYQEIVSGTEIDLESVRYKDTEINTDKGPFTKHYYPHYYEPLWWRYHYYPYPPYYW</sequence>
<dbReference type="InterPro" id="IPR036127">
    <property type="entry name" value="CcmE-like_sf"/>
</dbReference>
<keyword evidence="2" id="KW-0201">Cytochrome c-type biogenesis</keyword>
<keyword evidence="1" id="KW-0479">Metal-binding</keyword>
<dbReference type="PROSITE" id="PS51257">
    <property type="entry name" value="PROKAR_LIPOPROTEIN"/>
    <property type="match status" value="1"/>
</dbReference>
<evidence type="ECO:0000313" key="4">
    <source>
        <dbReference type="EMBL" id="RJP63952.1"/>
    </source>
</evidence>
<dbReference type="GO" id="GO:0017003">
    <property type="term" value="P:protein-heme linkage"/>
    <property type="evidence" value="ECO:0007669"/>
    <property type="project" value="InterPro"/>
</dbReference>
<evidence type="ECO:0000256" key="2">
    <source>
        <dbReference type="ARBA" id="ARBA00022748"/>
    </source>
</evidence>
<accession>A0A419EMV5</accession>
<keyword evidence="3" id="KW-0732">Signal</keyword>
<dbReference type="GO" id="GO:0005886">
    <property type="term" value="C:plasma membrane"/>
    <property type="evidence" value="ECO:0007669"/>
    <property type="project" value="InterPro"/>
</dbReference>
<comment type="caution">
    <text evidence="4">The sequence shown here is derived from an EMBL/GenBank/DDBJ whole genome shotgun (WGS) entry which is preliminary data.</text>
</comment>
<organism evidence="4 5">
    <name type="scientific">Candidatus Abyssobacteria bacterium SURF_17</name>
    <dbReference type="NCBI Taxonomy" id="2093361"/>
    <lineage>
        <taxon>Bacteria</taxon>
        <taxon>Pseudomonadati</taxon>
        <taxon>Candidatus Hydrogenedentota</taxon>
        <taxon>Candidatus Abyssobacteria</taxon>
    </lineage>
</organism>
<dbReference type="GO" id="GO:0017004">
    <property type="term" value="P:cytochrome complex assembly"/>
    <property type="evidence" value="ECO:0007669"/>
    <property type="project" value="UniProtKB-KW"/>
</dbReference>
<evidence type="ECO:0000313" key="5">
    <source>
        <dbReference type="Proteomes" id="UP000285961"/>
    </source>
</evidence>
<keyword evidence="1" id="KW-0408">Iron</keyword>
<dbReference type="SUPFAM" id="SSF82093">
    <property type="entry name" value="Heme chaperone CcmE"/>
    <property type="match status" value="1"/>
</dbReference>
<reference evidence="4 5" key="1">
    <citation type="journal article" date="2017" name="ISME J.">
        <title>Energy and carbon metabolisms in a deep terrestrial subsurface fluid microbial community.</title>
        <authorList>
            <person name="Momper L."/>
            <person name="Jungbluth S.P."/>
            <person name="Lee M.D."/>
            <person name="Amend J.P."/>
        </authorList>
    </citation>
    <scope>NUCLEOTIDE SEQUENCE [LARGE SCALE GENOMIC DNA]</scope>
    <source>
        <strain evidence="4">SURF_17</strain>
    </source>
</reference>
<evidence type="ECO:0008006" key="6">
    <source>
        <dbReference type="Google" id="ProtNLM"/>
    </source>
</evidence>
<keyword evidence="1" id="KW-0349">Heme</keyword>
<protein>
    <recommendedName>
        <fullName evidence="6">Outer membrane lipoprotein</fullName>
    </recommendedName>
</protein>
<feature type="signal peptide" evidence="3">
    <location>
        <begin position="1"/>
        <end position="21"/>
    </location>
</feature>
<dbReference type="Proteomes" id="UP000285961">
    <property type="component" value="Unassembled WGS sequence"/>
</dbReference>
<feature type="chain" id="PRO_5019489443" description="Outer membrane lipoprotein" evidence="3">
    <location>
        <begin position="22"/>
        <end position="167"/>
    </location>
</feature>
<proteinExistence type="predicted"/>
<evidence type="ECO:0000256" key="3">
    <source>
        <dbReference type="SAM" id="SignalP"/>
    </source>
</evidence>
<dbReference type="AlphaFoldDB" id="A0A419EMV5"/>
<evidence type="ECO:0000256" key="1">
    <source>
        <dbReference type="ARBA" id="ARBA00022617"/>
    </source>
</evidence>
<dbReference type="EMBL" id="QZKI01000144">
    <property type="protein sequence ID" value="RJP63952.1"/>
    <property type="molecule type" value="Genomic_DNA"/>
</dbReference>
<gene>
    <name evidence="4" type="ORF">C4532_20190</name>
</gene>